<dbReference type="STRING" id="1486262.TM49_01610"/>
<sequence>MNWFVRAAAAPFKVFNAVSDEVAKDRRLRLSDGAGWSRFAGRTSSSGKVVTIDSALQLSAAWACIKTTAQAVSSLPLAVYERAADDDRVRIDDDPVSEVLTDSPNADQTPLEFWEGMVAWLVTTGNAYAERMEINGKLRALDPLQSEGMSCIPERKPDGTLVYRVTDRGRTEELPRDKVFHLKGFGQSLRNRDAGLSPIAAGVNSLGAAMAAEEAAASVFANGMKPSGFFLFDQLLTPEQRVQARKALVDPMTGSGKTGSVGILEAGVKWQGVTLNPEDAQMLETRRFDVEDICRWWGMPPIIIGHAADGQTMWGSGVEQILLSWKTLGIDPICNRIEARIRKQLIRPYSSRKRYAEFNREAMLQMDSAAKSAFLSAMVQNGLMTRGEGRSKLNLPFKDGTDQLTAQTNLAPLDQLGATKEGSQLRAALRTFLGVENEGTRHDNS</sequence>
<name>A0A0D5LLM4_MAREN</name>
<dbReference type="Proteomes" id="UP000032611">
    <property type="component" value="Chromosome"/>
</dbReference>
<dbReference type="Pfam" id="PF04860">
    <property type="entry name" value="Phage_portal"/>
    <property type="match status" value="1"/>
</dbReference>
<organism evidence="1 2">
    <name type="scientific">Martelella endophytica</name>
    <dbReference type="NCBI Taxonomy" id="1486262"/>
    <lineage>
        <taxon>Bacteria</taxon>
        <taxon>Pseudomonadati</taxon>
        <taxon>Pseudomonadota</taxon>
        <taxon>Alphaproteobacteria</taxon>
        <taxon>Hyphomicrobiales</taxon>
        <taxon>Aurantimonadaceae</taxon>
        <taxon>Martelella</taxon>
    </lineage>
</organism>
<dbReference type="InterPro" id="IPR006427">
    <property type="entry name" value="Portal_HK97"/>
</dbReference>
<dbReference type="EMBL" id="CP010803">
    <property type="protein sequence ID" value="AJY44672.1"/>
    <property type="molecule type" value="Genomic_DNA"/>
</dbReference>
<dbReference type="NCBIfam" id="TIGR01537">
    <property type="entry name" value="portal_HK97"/>
    <property type="match status" value="1"/>
</dbReference>
<dbReference type="OrthoDB" id="7592047at2"/>
<dbReference type="InterPro" id="IPR006944">
    <property type="entry name" value="Phage/GTA_portal"/>
</dbReference>
<keyword evidence="2" id="KW-1185">Reference proteome</keyword>
<evidence type="ECO:0000313" key="1">
    <source>
        <dbReference type="EMBL" id="AJY44672.1"/>
    </source>
</evidence>
<dbReference type="RefSeq" id="WP_045679251.1">
    <property type="nucleotide sequence ID" value="NZ_CP010803.1"/>
</dbReference>
<accession>A0A0D5LLM4</accession>
<reference evidence="1 2" key="1">
    <citation type="journal article" date="2015" name="Genome Announc.">
        <title>Complete genome sequence of Martelella endophytica YC6887, which has antifungal activity associated with a halophyte.</title>
        <authorList>
            <person name="Khan A."/>
            <person name="Khan H."/>
            <person name="Chung E.J."/>
            <person name="Hossain M.T."/>
            <person name="Chung Y.R."/>
        </authorList>
    </citation>
    <scope>NUCLEOTIDE SEQUENCE [LARGE SCALE GENOMIC DNA]</scope>
    <source>
        <strain evidence="1">YC6887</strain>
    </source>
</reference>
<gene>
    <name evidence="1" type="ORF">TM49_01610</name>
</gene>
<dbReference type="HOGENOM" id="CLU_033789_0_0_5"/>
<dbReference type="AlphaFoldDB" id="A0A0D5LLM4"/>
<dbReference type="PATRIC" id="fig|1486262.3.peg.331"/>
<evidence type="ECO:0000313" key="2">
    <source>
        <dbReference type="Proteomes" id="UP000032611"/>
    </source>
</evidence>
<protein>
    <submittedName>
        <fullName evidence="1">Portal protein</fullName>
    </submittedName>
</protein>
<proteinExistence type="predicted"/>
<dbReference type="KEGG" id="mey:TM49_01610"/>